<reference evidence="7" key="1">
    <citation type="submission" date="2020-07" db="EMBL/GenBank/DDBJ databases">
        <title>Huge and variable diversity of episymbiotic CPR bacteria and DPANN archaea in groundwater ecosystems.</title>
        <authorList>
            <person name="He C.Y."/>
            <person name="Keren R."/>
            <person name="Whittaker M."/>
            <person name="Farag I.F."/>
            <person name="Doudna J."/>
            <person name="Cate J.H.D."/>
            <person name="Banfield J.F."/>
        </authorList>
    </citation>
    <scope>NUCLEOTIDE SEQUENCE</scope>
    <source>
        <strain evidence="7">NC_groundwater_717_Ag_S-0.2um_59_8</strain>
    </source>
</reference>
<keyword evidence="1 4" id="KW-0349">Heme</keyword>
<proteinExistence type="predicted"/>
<keyword evidence="3 4" id="KW-0408">Iron</keyword>
<sequence>MKKASFALLVGFLIFWLGAAGPAQGFPWSKDMIRQPSVKPQENPRPEPEGSVPVDGRDRPMSREKAGQILRNPVQTTADSVENGKKLYNIYCALCHGPTATGGGPVSRKFVPPPNLTDDFFKKRPDGFLFETIRSGGPVMPGYRESLTPKERWDIVNYLRRLQGQ</sequence>
<evidence type="ECO:0000256" key="5">
    <source>
        <dbReference type="SAM" id="MobiDB-lite"/>
    </source>
</evidence>
<dbReference type="Proteomes" id="UP000741360">
    <property type="component" value="Unassembled WGS sequence"/>
</dbReference>
<dbReference type="PANTHER" id="PTHR40394">
    <property type="entry name" value="LIPOPROTEIN-RELATED"/>
    <property type="match status" value="1"/>
</dbReference>
<evidence type="ECO:0000256" key="2">
    <source>
        <dbReference type="ARBA" id="ARBA00022723"/>
    </source>
</evidence>
<dbReference type="InterPro" id="IPR009056">
    <property type="entry name" value="Cyt_c-like_dom"/>
</dbReference>
<comment type="caution">
    <text evidence="7">The sequence shown here is derived from an EMBL/GenBank/DDBJ whole genome shotgun (WGS) entry which is preliminary data.</text>
</comment>
<accession>A0A932GNK3</accession>
<dbReference type="PROSITE" id="PS51007">
    <property type="entry name" value="CYTC"/>
    <property type="match status" value="1"/>
</dbReference>
<keyword evidence="2 4" id="KW-0479">Metal-binding</keyword>
<evidence type="ECO:0000259" key="6">
    <source>
        <dbReference type="PROSITE" id="PS51007"/>
    </source>
</evidence>
<dbReference type="Pfam" id="PF13442">
    <property type="entry name" value="Cytochrome_CBB3"/>
    <property type="match status" value="1"/>
</dbReference>
<dbReference type="EMBL" id="JACPSX010000086">
    <property type="protein sequence ID" value="MBI3014337.1"/>
    <property type="molecule type" value="Genomic_DNA"/>
</dbReference>
<feature type="region of interest" description="Disordered" evidence="5">
    <location>
        <begin position="36"/>
        <end position="68"/>
    </location>
</feature>
<gene>
    <name evidence="7" type="ORF">HYY65_04575</name>
</gene>
<evidence type="ECO:0000256" key="1">
    <source>
        <dbReference type="ARBA" id="ARBA00022617"/>
    </source>
</evidence>
<feature type="compositionally biased region" description="Basic and acidic residues" evidence="5">
    <location>
        <begin position="55"/>
        <end position="66"/>
    </location>
</feature>
<dbReference type="PANTHER" id="PTHR40394:SF2">
    <property type="entry name" value="QUINOL:CYTOCHROME C OXIDOREDUCTASE MEMBRANE PROTEIN"/>
    <property type="match status" value="1"/>
</dbReference>
<evidence type="ECO:0000313" key="8">
    <source>
        <dbReference type="Proteomes" id="UP000741360"/>
    </source>
</evidence>
<dbReference type="GO" id="GO:0009055">
    <property type="term" value="F:electron transfer activity"/>
    <property type="evidence" value="ECO:0007669"/>
    <property type="project" value="InterPro"/>
</dbReference>
<dbReference type="SUPFAM" id="SSF46626">
    <property type="entry name" value="Cytochrome c"/>
    <property type="match status" value="1"/>
</dbReference>
<evidence type="ECO:0000256" key="3">
    <source>
        <dbReference type="ARBA" id="ARBA00023004"/>
    </source>
</evidence>
<dbReference type="InterPro" id="IPR036909">
    <property type="entry name" value="Cyt_c-like_dom_sf"/>
</dbReference>
<evidence type="ECO:0000313" key="7">
    <source>
        <dbReference type="EMBL" id="MBI3014337.1"/>
    </source>
</evidence>
<organism evidence="7 8">
    <name type="scientific">Tectimicrobiota bacterium</name>
    <dbReference type="NCBI Taxonomy" id="2528274"/>
    <lineage>
        <taxon>Bacteria</taxon>
        <taxon>Pseudomonadati</taxon>
        <taxon>Nitrospinota/Tectimicrobiota group</taxon>
        <taxon>Candidatus Tectimicrobiota</taxon>
    </lineage>
</organism>
<dbReference type="GO" id="GO:0046872">
    <property type="term" value="F:metal ion binding"/>
    <property type="evidence" value="ECO:0007669"/>
    <property type="project" value="UniProtKB-KW"/>
</dbReference>
<dbReference type="GO" id="GO:0020037">
    <property type="term" value="F:heme binding"/>
    <property type="evidence" value="ECO:0007669"/>
    <property type="project" value="InterPro"/>
</dbReference>
<evidence type="ECO:0000256" key="4">
    <source>
        <dbReference type="PROSITE-ProRule" id="PRU00433"/>
    </source>
</evidence>
<dbReference type="AlphaFoldDB" id="A0A932GNK3"/>
<protein>
    <submittedName>
        <fullName evidence="7">Cytochrome c</fullName>
    </submittedName>
</protein>
<feature type="domain" description="Cytochrome c" evidence="6">
    <location>
        <begin position="79"/>
        <end position="163"/>
    </location>
</feature>
<name>A0A932GNK3_UNCTE</name>
<dbReference type="Gene3D" id="1.10.760.10">
    <property type="entry name" value="Cytochrome c-like domain"/>
    <property type="match status" value="1"/>
</dbReference>